<dbReference type="Pfam" id="PF00512">
    <property type="entry name" value="HisKA"/>
    <property type="match status" value="1"/>
</dbReference>
<evidence type="ECO:0000259" key="17">
    <source>
        <dbReference type="PROSITE" id="PS50885"/>
    </source>
</evidence>
<dbReference type="InterPro" id="IPR036890">
    <property type="entry name" value="HATPase_C_sf"/>
</dbReference>
<dbReference type="FunFam" id="3.30.565.10:FF:000006">
    <property type="entry name" value="Sensor histidine kinase WalK"/>
    <property type="match status" value="1"/>
</dbReference>
<feature type="domain" description="HAMP" evidence="17">
    <location>
        <begin position="173"/>
        <end position="226"/>
    </location>
</feature>
<gene>
    <name evidence="18" type="ORF">CHL78_003665</name>
</gene>
<evidence type="ECO:0000256" key="7">
    <source>
        <dbReference type="ARBA" id="ARBA00022692"/>
    </source>
</evidence>
<keyword evidence="8" id="KW-0547">Nucleotide-binding</keyword>
<name>A0A371J8F4_9FIRM</name>
<dbReference type="Gene3D" id="1.10.287.130">
    <property type="match status" value="1"/>
</dbReference>
<keyword evidence="12" id="KW-0902">Two-component regulatory system</keyword>
<dbReference type="Gene3D" id="3.30.565.10">
    <property type="entry name" value="Histidine kinase-like ATPase, C-terminal domain"/>
    <property type="match status" value="1"/>
</dbReference>
<dbReference type="CDD" id="cd00082">
    <property type="entry name" value="HisKA"/>
    <property type="match status" value="1"/>
</dbReference>
<dbReference type="InterPro" id="IPR036097">
    <property type="entry name" value="HisK_dim/P_sf"/>
</dbReference>
<dbReference type="Proteomes" id="UP000215694">
    <property type="component" value="Unassembled WGS sequence"/>
</dbReference>
<keyword evidence="9 18" id="KW-0418">Kinase</keyword>
<reference evidence="18 19" key="1">
    <citation type="journal article" date="2017" name="Genome Announc.">
        <title>Draft Genome Sequence of Romboutsia weinsteinii sp. nov. Strain CCRI-19649(T) Isolated from Surface Water.</title>
        <authorList>
            <person name="Maheux A.F."/>
            <person name="Boudreau D.K."/>
            <person name="Berube E."/>
            <person name="Boissinot M."/>
            <person name="Cantin P."/>
            <person name="Raymond F."/>
            <person name="Corbeil J."/>
            <person name="Omar R.F."/>
            <person name="Bergeron M.G."/>
        </authorList>
    </citation>
    <scope>NUCLEOTIDE SEQUENCE [LARGE SCALE GENOMIC DNA]</scope>
    <source>
        <strain evidence="18 19">CCRI-19649</strain>
    </source>
</reference>
<evidence type="ECO:0000256" key="11">
    <source>
        <dbReference type="ARBA" id="ARBA00022989"/>
    </source>
</evidence>
<evidence type="ECO:0000256" key="9">
    <source>
        <dbReference type="ARBA" id="ARBA00022777"/>
    </source>
</evidence>
<dbReference type="SMART" id="SM00387">
    <property type="entry name" value="HATPase_c"/>
    <property type="match status" value="1"/>
</dbReference>
<feature type="coiled-coil region" evidence="14">
    <location>
        <begin position="278"/>
        <end position="308"/>
    </location>
</feature>
<dbReference type="EMBL" id="NOJY02000004">
    <property type="protein sequence ID" value="RDY29061.1"/>
    <property type="molecule type" value="Genomic_DNA"/>
</dbReference>
<dbReference type="InterPro" id="IPR003661">
    <property type="entry name" value="HisK_dim/P_dom"/>
</dbReference>
<dbReference type="OrthoDB" id="9813151at2"/>
<evidence type="ECO:0000256" key="6">
    <source>
        <dbReference type="ARBA" id="ARBA00022679"/>
    </source>
</evidence>
<dbReference type="GO" id="GO:0005524">
    <property type="term" value="F:ATP binding"/>
    <property type="evidence" value="ECO:0007669"/>
    <property type="project" value="UniProtKB-KW"/>
</dbReference>
<dbReference type="PROSITE" id="PS50885">
    <property type="entry name" value="HAMP"/>
    <property type="match status" value="1"/>
</dbReference>
<dbReference type="GO" id="GO:0005886">
    <property type="term" value="C:plasma membrane"/>
    <property type="evidence" value="ECO:0007669"/>
    <property type="project" value="UniProtKB-SubCell"/>
</dbReference>
<comment type="subcellular location">
    <subcellularLocation>
        <location evidence="2">Cell membrane</location>
        <topology evidence="2">Multi-pass membrane protein</topology>
    </subcellularLocation>
</comment>
<evidence type="ECO:0000313" key="18">
    <source>
        <dbReference type="EMBL" id="RDY29061.1"/>
    </source>
</evidence>
<evidence type="ECO:0000256" key="12">
    <source>
        <dbReference type="ARBA" id="ARBA00023012"/>
    </source>
</evidence>
<dbReference type="GO" id="GO:0000155">
    <property type="term" value="F:phosphorelay sensor kinase activity"/>
    <property type="evidence" value="ECO:0007669"/>
    <property type="project" value="InterPro"/>
</dbReference>
<keyword evidence="5" id="KW-0597">Phosphoprotein</keyword>
<evidence type="ECO:0000256" key="14">
    <source>
        <dbReference type="SAM" id="Coils"/>
    </source>
</evidence>
<evidence type="ECO:0000256" key="5">
    <source>
        <dbReference type="ARBA" id="ARBA00022553"/>
    </source>
</evidence>
<evidence type="ECO:0000256" key="3">
    <source>
        <dbReference type="ARBA" id="ARBA00012438"/>
    </source>
</evidence>
<dbReference type="PANTHER" id="PTHR45528">
    <property type="entry name" value="SENSOR HISTIDINE KINASE CPXA"/>
    <property type="match status" value="1"/>
</dbReference>
<dbReference type="SMART" id="SM00388">
    <property type="entry name" value="HisKA"/>
    <property type="match status" value="1"/>
</dbReference>
<sequence>MILTIISIKVFMNLSFDSAFEKYVDDSNRAEVKHLMFDLKHIYKDGSWDINTIKELGEDAIYKGIALEIYDKDKKLVWSIFEDEKVLSNITLKKISEDMQSIDNKWNDKFSEYKLEVKDENGEVVGYPYIGHYASTYYMENDMEFFKIMNKYMLLIGFMSITGIIIISIIISKSISNPIAKVSKMTKVIEKGNYKDKLNYKSNIKEVDELILSINKLASALNQQEKLRKRLTTDISHELRTPITSIKGHLDVIIAGIWEPTTERLISINEEVSRMNNLIDELGRLAKYDSENEELEIEKIDLAKLLKNIVFNLESKAMEKEIYIECELQEIKISADKKKIYQVLVNIISNAIKYTGEKGKIYIKTYNDDEYINISIKDNGIGIPVEDINHIFERFYRVDKSRNKETGGIGVGLTIAKSIIEKHKGNIIVRSDISKGSEFIIRLPNKLDSNDKRHLN</sequence>
<dbReference type="PRINTS" id="PR00344">
    <property type="entry name" value="BCTRLSENSOR"/>
</dbReference>
<dbReference type="Gene3D" id="6.10.340.10">
    <property type="match status" value="1"/>
</dbReference>
<evidence type="ECO:0000256" key="13">
    <source>
        <dbReference type="ARBA" id="ARBA00023136"/>
    </source>
</evidence>
<organism evidence="18 19">
    <name type="scientific">Romboutsia weinsteinii</name>
    <dbReference type="NCBI Taxonomy" id="2020949"/>
    <lineage>
        <taxon>Bacteria</taxon>
        <taxon>Bacillati</taxon>
        <taxon>Bacillota</taxon>
        <taxon>Clostridia</taxon>
        <taxon>Peptostreptococcales</taxon>
        <taxon>Peptostreptococcaceae</taxon>
        <taxon>Romboutsia</taxon>
    </lineage>
</organism>
<keyword evidence="11 15" id="KW-1133">Transmembrane helix</keyword>
<evidence type="ECO:0000256" key="2">
    <source>
        <dbReference type="ARBA" id="ARBA00004651"/>
    </source>
</evidence>
<evidence type="ECO:0000256" key="15">
    <source>
        <dbReference type="SAM" id="Phobius"/>
    </source>
</evidence>
<feature type="domain" description="Histidine kinase" evidence="16">
    <location>
        <begin position="234"/>
        <end position="447"/>
    </location>
</feature>
<keyword evidence="19" id="KW-1185">Reference proteome</keyword>
<dbReference type="InterPro" id="IPR050398">
    <property type="entry name" value="HssS/ArlS-like"/>
</dbReference>
<dbReference type="AlphaFoldDB" id="A0A371J8F4"/>
<dbReference type="InterPro" id="IPR003594">
    <property type="entry name" value="HATPase_dom"/>
</dbReference>
<dbReference type="PROSITE" id="PS50109">
    <property type="entry name" value="HIS_KIN"/>
    <property type="match status" value="1"/>
</dbReference>
<keyword evidence="14" id="KW-0175">Coiled coil</keyword>
<proteinExistence type="predicted"/>
<evidence type="ECO:0000313" key="19">
    <source>
        <dbReference type="Proteomes" id="UP000215694"/>
    </source>
</evidence>
<dbReference type="Pfam" id="PF02518">
    <property type="entry name" value="HATPase_c"/>
    <property type="match status" value="1"/>
</dbReference>
<protein>
    <recommendedName>
        <fullName evidence="3">histidine kinase</fullName>
        <ecNumber evidence="3">2.7.13.3</ecNumber>
    </recommendedName>
</protein>
<dbReference type="PANTHER" id="PTHR45528:SF1">
    <property type="entry name" value="SENSOR HISTIDINE KINASE CPXA"/>
    <property type="match status" value="1"/>
</dbReference>
<dbReference type="EC" id="2.7.13.3" evidence="3"/>
<dbReference type="SUPFAM" id="SSF47384">
    <property type="entry name" value="Homodimeric domain of signal transducing histidine kinase"/>
    <property type="match status" value="1"/>
</dbReference>
<dbReference type="InterPro" id="IPR004358">
    <property type="entry name" value="Sig_transdc_His_kin-like_C"/>
</dbReference>
<comment type="catalytic activity">
    <reaction evidence="1">
        <text>ATP + protein L-histidine = ADP + protein N-phospho-L-histidine.</text>
        <dbReference type="EC" id="2.7.13.3"/>
    </reaction>
</comment>
<keyword evidence="6" id="KW-0808">Transferase</keyword>
<keyword evidence="7 15" id="KW-0812">Transmembrane</keyword>
<evidence type="ECO:0000259" key="16">
    <source>
        <dbReference type="PROSITE" id="PS50109"/>
    </source>
</evidence>
<dbReference type="InterPro" id="IPR003660">
    <property type="entry name" value="HAMP_dom"/>
</dbReference>
<evidence type="ECO:0000256" key="8">
    <source>
        <dbReference type="ARBA" id="ARBA00022741"/>
    </source>
</evidence>
<evidence type="ECO:0000256" key="1">
    <source>
        <dbReference type="ARBA" id="ARBA00000085"/>
    </source>
</evidence>
<keyword evidence="10" id="KW-0067">ATP-binding</keyword>
<dbReference type="SUPFAM" id="SSF55874">
    <property type="entry name" value="ATPase domain of HSP90 chaperone/DNA topoisomerase II/histidine kinase"/>
    <property type="match status" value="1"/>
</dbReference>
<dbReference type="InterPro" id="IPR005467">
    <property type="entry name" value="His_kinase_dom"/>
</dbReference>
<comment type="caution">
    <text evidence="18">The sequence shown here is derived from an EMBL/GenBank/DDBJ whole genome shotgun (WGS) entry which is preliminary data.</text>
</comment>
<dbReference type="CDD" id="cd00075">
    <property type="entry name" value="HATPase"/>
    <property type="match status" value="1"/>
</dbReference>
<evidence type="ECO:0000256" key="10">
    <source>
        <dbReference type="ARBA" id="ARBA00022840"/>
    </source>
</evidence>
<keyword evidence="4" id="KW-1003">Cell membrane</keyword>
<accession>A0A371J8F4</accession>
<evidence type="ECO:0000256" key="4">
    <source>
        <dbReference type="ARBA" id="ARBA00022475"/>
    </source>
</evidence>
<feature type="transmembrane region" description="Helical" evidence="15">
    <location>
        <begin position="152"/>
        <end position="171"/>
    </location>
</feature>
<keyword evidence="13 15" id="KW-0472">Membrane</keyword>